<dbReference type="HOGENOM" id="CLU_1713667_0_0_1"/>
<dbReference type="Proteomes" id="UP000001072">
    <property type="component" value="Unassembled WGS sequence"/>
</dbReference>
<dbReference type="VEuPathDB" id="FungiDB:MELLADRAFT_106422"/>
<evidence type="ECO:0000313" key="1">
    <source>
        <dbReference type="EMBL" id="EGG06899.1"/>
    </source>
</evidence>
<keyword evidence="2" id="KW-1185">Reference proteome</keyword>
<dbReference type="GeneID" id="18922885"/>
<dbReference type="InParanoid" id="F4RLB9"/>
<organism evidence="2">
    <name type="scientific">Melampsora larici-populina (strain 98AG31 / pathotype 3-4-7)</name>
    <name type="common">Poplar leaf rust fungus</name>
    <dbReference type="NCBI Taxonomy" id="747676"/>
    <lineage>
        <taxon>Eukaryota</taxon>
        <taxon>Fungi</taxon>
        <taxon>Dikarya</taxon>
        <taxon>Basidiomycota</taxon>
        <taxon>Pucciniomycotina</taxon>
        <taxon>Pucciniomycetes</taxon>
        <taxon>Pucciniales</taxon>
        <taxon>Melampsoraceae</taxon>
        <taxon>Melampsora</taxon>
    </lineage>
</organism>
<proteinExistence type="predicted"/>
<gene>
    <name evidence="1" type="ORF">MELLADRAFT_106422</name>
</gene>
<dbReference type="RefSeq" id="XP_007409859.1">
    <property type="nucleotide sequence ID" value="XM_007409797.1"/>
</dbReference>
<dbReference type="AlphaFoldDB" id="F4RLB9"/>
<accession>F4RLB9</accession>
<dbReference type="OrthoDB" id="5132116at2759"/>
<dbReference type="KEGG" id="mlr:MELLADRAFT_106422"/>
<name>F4RLB9_MELLP</name>
<sequence length="153" mass="17484">MDPKLEQILACVMLREERMPGKANSTTTPMYAKYQELCIMHNLKESTCEVLPRSLHKHFKIEYIALSINQIIWASYQTTSQYLKFSSIQPEVSPRSWDKDRPSKQIIQASYQFGRLCCTIPEVSTFIPPEFTSQIKGKNPASTIPTLDLLAAI</sequence>
<dbReference type="EMBL" id="GL883106">
    <property type="protein sequence ID" value="EGG06899.1"/>
    <property type="molecule type" value="Genomic_DNA"/>
</dbReference>
<reference evidence="2" key="1">
    <citation type="journal article" date="2011" name="Proc. Natl. Acad. Sci. U.S.A.">
        <title>Obligate biotrophy features unraveled by the genomic analysis of rust fungi.</title>
        <authorList>
            <person name="Duplessis S."/>
            <person name="Cuomo C.A."/>
            <person name="Lin Y.-C."/>
            <person name="Aerts A."/>
            <person name="Tisserant E."/>
            <person name="Veneault-Fourrey C."/>
            <person name="Joly D.L."/>
            <person name="Hacquard S."/>
            <person name="Amselem J."/>
            <person name="Cantarel B.L."/>
            <person name="Chiu R."/>
            <person name="Coutinho P.M."/>
            <person name="Feau N."/>
            <person name="Field M."/>
            <person name="Frey P."/>
            <person name="Gelhaye E."/>
            <person name="Goldberg J."/>
            <person name="Grabherr M.G."/>
            <person name="Kodira C.D."/>
            <person name="Kohler A."/>
            <person name="Kuees U."/>
            <person name="Lindquist E.A."/>
            <person name="Lucas S.M."/>
            <person name="Mago R."/>
            <person name="Mauceli E."/>
            <person name="Morin E."/>
            <person name="Murat C."/>
            <person name="Pangilinan J.L."/>
            <person name="Park R."/>
            <person name="Pearson M."/>
            <person name="Quesneville H."/>
            <person name="Rouhier N."/>
            <person name="Sakthikumar S."/>
            <person name="Salamov A.A."/>
            <person name="Schmutz J."/>
            <person name="Selles B."/>
            <person name="Shapiro H."/>
            <person name="Tanguay P."/>
            <person name="Tuskan G.A."/>
            <person name="Henrissat B."/>
            <person name="Van de Peer Y."/>
            <person name="Rouze P."/>
            <person name="Ellis J.G."/>
            <person name="Dodds P.N."/>
            <person name="Schein J.E."/>
            <person name="Zhong S."/>
            <person name="Hamelin R.C."/>
            <person name="Grigoriev I.V."/>
            <person name="Szabo L.J."/>
            <person name="Martin F."/>
        </authorList>
    </citation>
    <scope>NUCLEOTIDE SEQUENCE [LARGE SCALE GENOMIC DNA]</scope>
    <source>
        <strain evidence="2">98AG31 / pathotype 3-4-7</strain>
    </source>
</reference>
<evidence type="ECO:0000313" key="2">
    <source>
        <dbReference type="Proteomes" id="UP000001072"/>
    </source>
</evidence>
<protein>
    <submittedName>
        <fullName evidence="1">Uncharacterized protein</fullName>
    </submittedName>
</protein>